<gene>
    <name evidence="1" type="ORF">NQ318_022064</name>
</gene>
<dbReference type="SUPFAM" id="SSF53098">
    <property type="entry name" value="Ribonuclease H-like"/>
    <property type="match status" value="1"/>
</dbReference>
<dbReference type="EMBL" id="JAPWTK010000013">
    <property type="protein sequence ID" value="KAJ8959378.1"/>
    <property type="molecule type" value="Genomic_DNA"/>
</dbReference>
<proteinExistence type="predicted"/>
<keyword evidence="2" id="KW-1185">Reference proteome</keyword>
<dbReference type="GO" id="GO:0003676">
    <property type="term" value="F:nucleic acid binding"/>
    <property type="evidence" value="ECO:0007669"/>
    <property type="project" value="InterPro"/>
</dbReference>
<reference evidence="1" key="1">
    <citation type="journal article" date="2023" name="Insect Mol. Biol.">
        <title>Genome sequencing provides insights into the evolution of gene families encoding plant cell wall-degrading enzymes in longhorned beetles.</title>
        <authorList>
            <person name="Shin N.R."/>
            <person name="Okamura Y."/>
            <person name="Kirsch R."/>
            <person name="Pauchet Y."/>
        </authorList>
    </citation>
    <scope>NUCLEOTIDE SEQUENCE</scope>
    <source>
        <strain evidence="1">AMC_N1</strain>
    </source>
</reference>
<evidence type="ECO:0008006" key="3">
    <source>
        <dbReference type="Google" id="ProtNLM"/>
    </source>
</evidence>
<accession>A0AAV8Z7Z5</accession>
<dbReference type="Gene3D" id="3.30.420.10">
    <property type="entry name" value="Ribonuclease H-like superfamily/Ribonuclease H"/>
    <property type="match status" value="1"/>
</dbReference>
<evidence type="ECO:0000313" key="1">
    <source>
        <dbReference type="EMBL" id="KAJ8959378.1"/>
    </source>
</evidence>
<dbReference type="CDD" id="cd09276">
    <property type="entry name" value="Rnase_HI_RT_non_LTR"/>
    <property type="match status" value="1"/>
</dbReference>
<dbReference type="AlphaFoldDB" id="A0AAV8Z7Z5"/>
<dbReference type="InterPro" id="IPR036397">
    <property type="entry name" value="RNaseH_sf"/>
</dbReference>
<protein>
    <recommendedName>
        <fullName evidence="3">RNase H type-1 domain-containing protein</fullName>
    </recommendedName>
</protein>
<organism evidence="1 2">
    <name type="scientific">Aromia moschata</name>
    <dbReference type="NCBI Taxonomy" id="1265417"/>
    <lineage>
        <taxon>Eukaryota</taxon>
        <taxon>Metazoa</taxon>
        <taxon>Ecdysozoa</taxon>
        <taxon>Arthropoda</taxon>
        <taxon>Hexapoda</taxon>
        <taxon>Insecta</taxon>
        <taxon>Pterygota</taxon>
        <taxon>Neoptera</taxon>
        <taxon>Endopterygota</taxon>
        <taxon>Coleoptera</taxon>
        <taxon>Polyphaga</taxon>
        <taxon>Cucujiformia</taxon>
        <taxon>Chrysomeloidea</taxon>
        <taxon>Cerambycidae</taxon>
        <taxon>Cerambycinae</taxon>
        <taxon>Callichromatini</taxon>
        <taxon>Aromia</taxon>
    </lineage>
</organism>
<name>A0AAV8Z7Z5_9CUCU</name>
<sequence>MLFNSDIRQIAPEAICIYTDGSKISNNTGCAIYDSTHKFSKKFKLPDNFSVYSAEAVAIIQALEYIKYLQVPERYFLIITDRCGDKTITQKQVCEIFNTMYPDRRISQSTVSRIENKFREFGNVTDIPKSGNSKTYCKANVFHIYLVIKLLSASESVKVKHVSTVRKTSPASVGGGGGGGTINRLVSSRWGVKQTRILSQSNSDFLSGDKKARFRKVRSGEIISKKSVKKRGYNPCSTANVNQLGRLYVVSRDVFPYQGGDNDQ</sequence>
<evidence type="ECO:0000313" key="2">
    <source>
        <dbReference type="Proteomes" id="UP001162162"/>
    </source>
</evidence>
<comment type="caution">
    <text evidence="1">The sequence shown here is derived from an EMBL/GenBank/DDBJ whole genome shotgun (WGS) entry which is preliminary data.</text>
</comment>
<dbReference type="Proteomes" id="UP001162162">
    <property type="component" value="Unassembled WGS sequence"/>
</dbReference>
<dbReference type="InterPro" id="IPR012337">
    <property type="entry name" value="RNaseH-like_sf"/>
</dbReference>